<gene>
    <name evidence="15" type="ORF">IMCC14465_11630</name>
</gene>
<evidence type="ECO:0000256" key="5">
    <source>
        <dbReference type="ARBA" id="ARBA00022490"/>
    </source>
</evidence>
<dbReference type="EMBL" id="ALYF01000003">
    <property type="protein sequence ID" value="EJW21367.1"/>
    <property type="molecule type" value="Genomic_DNA"/>
</dbReference>
<evidence type="ECO:0000256" key="6">
    <source>
        <dbReference type="ARBA" id="ARBA00022552"/>
    </source>
</evidence>
<comment type="subcellular location">
    <subcellularLocation>
        <location evidence="1 12">Cytoplasm</location>
    </subcellularLocation>
</comment>
<dbReference type="PANTHER" id="PTHR30027:SF3">
    <property type="entry name" value="16S RRNA (URACIL(1498)-N(3))-METHYLTRANSFERASE"/>
    <property type="match status" value="1"/>
</dbReference>
<evidence type="ECO:0000313" key="16">
    <source>
        <dbReference type="Proteomes" id="UP000004836"/>
    </source>
</evidence>
<dbReference type="NCBIfam" id="TIGR00046">
    <property type="entry name" value="RsmE family RNA methyltransferase"/>
    <property type="match status" value="1"/>
</dbReference>
<evidence type="ECO:0000259" key="14">
    <source>
        <dbReference type="Pfam" id="PF20260"/>
    </source>
</evidence>
<dbReference type="PANTHER" id="PTHR30027">
    <property type="entry name" value="RIBOSOMAL RNA SMALL SUBUNIT METHYLTRANSFERASE E"/>
    <property type="match status" value="1"/>
</dbReference>
<proteinExistence type="inferred from homology"/>
<reference evidence="15 16" key="1">
    <citation type="journal article" date="2012" name="J. Bacteriol.">
        <title>Genome Sequence of Strain IMCC14465, Isolated from the East Sea, Belonging to the PS1 Clade of Alphaproteobacteria.</title>
        <authorList>
            <person name="Yang S.J."/>
            <person name="Kang I."/>
            <person name="Cho J.C."/>
        </authorList>
    </citation>
    <scope>NUCLEOTIDE SEQUENCE [LARGE SCALE GENOMIC DNA]</scope>
    <source>
        <strain evidence="15 16">IMCC14465</strain>
    </source>
</reference>
<dbReference type="Gene3D" id="2.40.240.20">
    <property type="entry name" value="Hypothetical PUA domain-like, domain 1"/>
    <property type="match status" value="1"/>
</dbReference>
<evidence type="ECO:0000256" key="7">
    <source>
        <dbReference type="ARBA" id="ARBA00022603"/>
    </source>
</evidence>
<dbReference type="Gene3D" id="3.40.1280.10">
    <property type="match status" value="1"/>
</dbReference>
<evidence type="ECO:0000259" key="13">
    <source>
        <dbReference type="Pfam" id="PF04452"/>
    </source>
</evidence>
<evidence type="ECO:0000256" key="8">
    <source>
        <dbReference type="ARBA" id="ARBA00022679"/>
    </source>
</evidence>
<dbReference type="GO" id="GO:0005737">
    <property type="term" value="C:cytoplasm"/>
    <property type="evidence" value="ECO:0007669"/>
    <property type="project" value="UniProtKB-SubCell"/>
</dbReference>
<dbReference type="CDD" id="cd18084">
    <property type="entry name" value="RsmE-like"/>
    <property type="match status" value="1"/>
</dbReference>
<evidence type="ECO:0000256" key="10">
    <source>
        <dbReference type="ARBA" id="ARBA00025699"/>
    </source>
</evidence>
<evidence type="ECO:0000313" key="15">
    <source>
        <dbReference type="EMBL" id="EJW21367.1"/>
    </source>
</evidence>
<dbReference type="eggNOG" id="COG1385">
    <property type="taxonomic scope" value="Bacteria"/>
</dbReference>
<dbReference type="InterPro" id="IPR046887">
    <property type="entry name" value="RsmE_PUA-like"/>
</dbReference>
<dbReference type="GO" id="GO:0070042">
    <property type="term" value="F:rRNA (uridine-N3-)-methyltransferase activity"/>
    <property type="evidence" value="ECO:0007669"/>
    <property type="project" value="TreeGrafter"/>
</dbReference>
<dbReference type="InterPro" id="IPR015947">
    <property type="entry name" value="PUA-like_sf"/>
</dbReference>
<dbReference type="AlphaFoldDB" id="J9DWF5"/>
<feature type="domain" description="Ribosomal RNA small subunit methyltransferase E PUA-like" evidence="14">
    <location>
        <begin position="28"/>
        <end position="74"/>
    </location>
</feature>
<evidence type="ECO:0000256" key="3">
    <source>
        <dbReference type="ARBA" id="ARBA00012328"/>
    </source>
</evidence>
<evidence type="ECO:0000256" key="2">
    <source>
        <dbReference type="ARBA" id="ARBA00005528"/>
    </source>
</evidence>
<dbReference type="InterPro" id="IPR029028">
    <property type="entry name" value="Alpha/beta_knot_MTases"/>
</dbReference>
<dbReference type="SUPFAM" id="SSF75217">
    <property type="entry name" value="alpha/beta knot"/>
    <property type="match status" value="1"/>
</dbReference>
<keyword evidence="6 12" id="KW-0698">rRNA processing</keyword>
<evidence type="ECO:0000256" key="12">
    <source>
        <dbReference type="PIRNR" id="PIRNR015601"/>
    </source>
</evidence>
<keyword evidence="8 12" id="KW-0808">Transferase</keyword>
<comment type="caution">
    <text evidence="15">The sequence shown here is derived from an EMBL/GenBank/DDBJ whole genome shotgun (WGS) entry which is preliminary data.</text>
</comment>
<dbReference type="InterPro" id="IPR006700">
    <property type="entry name" value="RsmE"/>
</dbReference>
<dbReference type="NCBIfam" id="NF008696">
    <property type="entry name" value="PRK11713.3-5"/>
    <property type="match status" value="1"/>
</dbReference>
<feature type="domain" description="Ribosomal RNA small subunit methyltransferase E methyltransferase" evidence="13">
    <location>
        <begin position="99"/>
        <end position="261"/>
    </location>
</feature>
<dbReference type="InterPro" id="IPR046886">
    <property type="entry name" value="RsmE_MTase_dom"/>
</dbReference>
<evidence type="ECO:0000256" key="9">
    <source>
        <dbReference type="ARBA" id="ARBA00022691"/>
    </source>
</evidence>
<dbReference type="EC" id="2.1.1.193" evidence="3 12"/>
<dbReference type="PIRSF" id="PIRSF015601">
    <property type="entry name" value="MTase_slr0722"/>
    <property type="match status" value="1"/>
</dbReference>
<evidence type="ECO:0000256" key="4">
    <source>
        <dbReference type="ARBA" id="ARBA00013673"/>
    </source>
</evidence>
<keyword evidence="9 12" id="KW-0949">S-adenosyl-L-methionine</keyword>
<keyword evidence="7 12" id="KW-0489">Methyltransferase</keyword>
<dbReference type="OrthoDB" id="9815641at2"/>
<evidence type="ECO:0000256" key="11">
    <source>
        <dbReference type="ARBA" id="ARBA00047944"/>
    </source>
</evidence>
<protein>
    <recommendedName>
        <fullName evidence="4 12">Ribosomal RNA small subunit methyltransferase E</fullName>
        <ecNumber evidence="3 12">2.1.1.193</ecNumber>
    </recommendedName>
</protein>
<dbReference type="InterPro" id="IPR029026">
    <property type="entry name" value="tRNA_m1G_MTases_N"/>
</dbReference>
<comment type="similarity">
    <text evidence="2 12">Belongs to the RNA methyltransferase RsmE family.</text>
</comment>
<organism evidence="15 16">
    <name type="scientific">alpha proteobacterium IMCC14465</name>
    <dbReference type="NCBI Taxonomy" id="1220535"/>
    <lineage>
        <taxon>Bacteria</taxon>
        <taxon>Pseudomonadati</taxon>
        <taxon>Pseudomonadota</taxon>
        <taxon>Alphaproteobacteria</taxon>
        <taxon>PS1 clade</taxon>
    </lineage>
</organism>
<accession>J9DWF5</accession>
<dbReference type="GO" id="GO:0070475">
    <property type="term" value="P:rRNA base methylation"/>
    <property type="evidence" value="ECO:0007669"/>
    <property type="project" value="TreeGrafter"/>
</dbReference>
<keyword evidence="5 12" id="KW-0963">Cytoplasm</keyword>
<dbReference type="PATRIC" id="fig|1220535.3.peg.1157"/>
<dbReference type="Pfam" id="PF04452">
    <property type="entry name" value="Methyltrans_RNA"/>
    <property type="match status" value="1"/>
</dbReference>
<dbReference type="STRING" id="1220535.IMCC14465_11630"/>
<dbReference type="SUPFAM" id="SSF88697">
    <property type="entry name" value="PUA domain-like"/>
    <property type="match status" value="1"/>
</dbReference>
<sequence>MASTDNHKIGKIRLYVSEDLAAGQNFALNKDQHHYLRNVMRCQIDDPVLIFNGRDGEWLATISQLDKKMALLVVQSQTRVQTPTKNSAHIPLSDIQASDIQVLFAPVKKARLDYMVQKATEMGASSLMPVMTHYTQKARLNYDRLKANMVEAAEQCNLLHVPALHEAMDLEQALESLSQNTASRHVVFCDEGAGPSLTPDMRKSLEDLKNQAVAILIGPEGGFSPEERRILLARPDTLAISLGPRILRADTALVAALSLCQMTLGDWEAIGE</sequence>
<evidence type="ECO:0000256" key="1">
    <source>
        <dbReference type="ARBA" id="ARBA00004496"/>
    </source>
</evidence>
<dbReference type="Pfam" id="PF20260">
    <property type="entry name" value="PUA_4"/>
    <property type="match status" value="1"/>
</dbReference>
<comment type="catalytic activity">
    <reaction evidence="11 12">
        <text>uridine(1498) in 16S rRNA + S-adenosyl-L-methionine = N(3)-methyluridine(1498) in 16S rRNA + S-adenosyl-L-homocysteine + H(+)</text>
        <dbReference type="Rhea" id="RHEA:42920"/>
        <dbReference type="Rhea" id="RHEA-COMP:10283"/>
        <dbReference type="Rhea" id="RHEA-COMP:10284"/>
        <dbReference type="ChEBI" id="CHEBI:15378"/>
        <dbReference type="ChEBI" id="CHEBI:57856"/>
        <dbReference type="ChEBI" id="CHEBI:59789"/>
        <dbReference type="ChEBI" id="CHEBI:65315"/>
        <dbReference type="ChEBI" id="CHEBI:74502"/>
        <dbReference type="EC" id="2.1.1.193"/>
    </reaction>
</comment>
<comment type="function">
    <text evidence="10 12">Specifically methylates the N3 position of the uracil ring of uridine 1498 (m3U1498) in 16S rRNA. Acts on the fully assembled 30S ribosomal subunit.</text>
</comment>
<name>J9DWF5_9PROT</name>
<keyword evidence="16" id="KW-1185">Reference proteome</keyword>
<dbReference type="Proteomes" id="UP000004836">
    <property type="component" value="Unassembled WGS sequence"/>
</dbReference>